<evidence type="ECO:0000256" key="1">
    <source>
        <dbReference type="ARBA" id="ARBA00005091"/>
    </source>
</evidence>
<feature type="active site" description="Nucleophile" evidence="10 11">
    <location>
        <position position="90"/>
    </location>
</feature>
<evidence type="ECO:0000256" key="5">
    <source>
        <dbReference type="ARBA" id="ARBA00022962"/>
    </source>
</evidence>
<keyword evidence="5 10" id="KW-0315">Glutamine amidotransferase</keyword>
<feature type="active site" evidence="10 11">
    <location>
        <position position="195"/>
    </location>
</feature>
<dbReference type="RefSeq" id="WP_133573510.1">
    <property type="nucleotide sequence ID" value="NZ_SNYR01000003.1"/>
</dbReference>
<keyword evidence="13" id="KW-0808">Transferase</keyword>
<dbReference type="NCBIfam" id="TIGR01855">
    <property type="entry name" value="IMP_synth_hisH"/>
    <property type="match status" value="1"/>
</dbReference>
<dbReference type="PIRSF" id="PIRSF000495">
    <property type="entry name" value="Amidotransf_hisH"/>
    <property type="match status" value="1"/>
</dbReference>
<dbReference type="PROSITE" id="PS51273">
    <property type="entry name" value="GATASE_TYPE_1"/>
    <property type="match status" value="1"/>
</dbReference>
<comment type="function">
    <text evidence="10">IGPS catalyzes the conversion of PRFAR and glutamine to IGP, AICAR and glutamate. The HisH subunit catalyzes the hydrolysis of glutamine to glutamate and ammonia as part of the synthesis of IGP and AICAR. The resulting ammonia molecule is channeled to the active site of HisF.</text>
</comment>
<keyword evidence="3 10" id="KW-0028">Amino-acid biosynthesis</keyword>
<dbReference type="Proteomes" id="UP000295391">
    <property type="component" value="Unassembled WGS sequence"/>
</dbReference>
<dbReference type="EMBL" id="SNYR01000003">
    <property type="protein sequence ID" value="TDQ61821.1"/>
    <property type="molecule type" value="Genomic_DNA"/>
</dbReference>
<organism evidence="13 14">
    <name type="scientific">Maritalea mobilis</name>
    <dbReference type="NCBI Taxonomy" id="483324"/>
    <lineage>
        <taxon>Bacteria</taxon>
        <taxon>Pseudomonadati</taxon>
        <taxon>Pseudomonadota</taxon>
        <taxon>Alphaproteobacteria</taxon>
        <taxon>Hyphomicrobiales</taxon>
        <taxon>Devosiaceae</taxon>
        <taxon>Maritalea</taxon>
    </lineage>
</organism>
<evidence type="ECO:0000256" key="6">
    <source>
        <dbReference type="ARBA" id="ARBA00023102"/>
    </source>
</evidence>
<dbReference type="AlphaFoldDB" id="A0A4R6VG89"/>
<dbReference type="GO" id="GO:0000105">
    <property type="term" value="P:L-histidine biosynthetic process"/>
    <property type="evidence" value="ECO:0007669"/>
    <property type="project" value="UniProtKB-UniRule"/>
</dbReference>
<evidence type="ECO:0000256" key="4">
    <source>
        <dbReference type="ARBA" id="ARBA00022801"/>
    </source>
</evidence>
<dbReference type="GO" id="GO:0016829">
    <property type="term" value="F:lyase activity"/>
    <property type="evidence" value="ECO:0007669"/>
    <property type="project" value="UniProtKB-KW"/>
</dbReference>
<evidence type="ECO:0000313" key="13">
    <source>
        <dbReference type="EMBL" id="TDQ61821.1"/>
    </source>
</evidence>
<evidence type="ECO:0000256" key="8">
    <source>
        <dbReference type="ARBA" id="ARBA00047838"/>
    </source>
</evidence>
<keyword evidence="6 10" id="KW-0368">Histidine biosynthesis</keyword>
<comment type="catalytic activity">
    <reaction evidence="9 10">
        <text>L-glutamine + H2O = L-glutamate + NH4(+)</text>
        <dbReference type="Rhea" id="RHEA:15889"/>
        <dbReference type="ChEBI" id="CHEBI:15377"/>
        <dbReference type="ChEBI" id="CHEBI:28938"/>
        <dbReference type="ChEBI" id="CHEBI:29985"/>
        <dbReference type="ChEBI" id="CHEBI:58359"/>
        <dbReference type="EC" id="3.5.1.2"/>
    </reaction>
</comment>
<evidence type="ECO:0000313" key="14">
    <source>
        <dbReference type="Proteomes" id="UP000295391"/>
    </source>
</evidence>
<dbReference type="InterPro" id="IPR010139">
    <property type="entry name" value="Imidazole-glycPsynth_HisH"/>
</dbReference>
<evidence type="ECO:0000256" key="9">
    <source>
        <dbReference type="ARBA" id="ARBA00049534"/>
    </source>
</evidence>
<keyword evidence="4 10" id="KW-0378">Hydrolase</keyword>
<keyword evidence="7 10" id="KW-0456">Lyase</keyword>
<dbReference type="PANTHER" id="PTHR42701:SF1">
    <property type="entry name" value="IMIDAZOLE GLYCEROL PHOSPHATE SYNTHASE SUBUNIT HISH"/>
    <property type="match status" value="1"/>
</dbReference>
<keyword evidence="10" id="KW-0963">Cytoplasm</keyword>
<name>A0A4R6VG89_9HYPH</name>
<proteinExistence type="inferred from homology"/>
<evidence type="ECO:0000256" key="11">
    <source>
        <dbReference type="PIRSR" id="PIRSR000495-1"/>
    </source>
</evidence>
<keyword evidence="14" id="KW-1185">Reference proteome</keyword>
<evidence type="ECO:0000256" key="2">
    <source>
        <dbReference type="ARBA" id="ARBA00011152"/>
    </source>
</evidence>
<feature type="domain" description="Glutamine amidotransferase" evidence="12">
    <location>
        <begin position="16"/>
        <end position="211"/>
    </location>
</feature>
<dbReference type="HAMAP" id="MF_00278">
    <property type="entry name" value="HisH"/>
    <property type="match status" value="1"/>
</dbReference>
<dbReference type="SUPFAM" id="SSF52317">
    <property type="entry name" value="Class I glutamine amidotransferase-like"/>
    <property type="match status" value="1"/>
</dbReference>
<evidence type="ECO:0000256" key="3">
    <source>
        <dbReference type="ARBA" id="ARBA00022605"/>
    </source>
</evidence>
<dbReference type="InterPro" id="IPR029062">
    <property type="entry name" value="Class_I_gatase-like"/>
</dbReference>
<comment type="catalytic activity">
    <reaction evidence="8 10">
        <text>5-[(5-phospho-1-deoxy-D-ribulos-1-ylimino)methylamino]-1-(5-phospho-beta-D-ribosyl)imidazole-4-carboxamide + L-glutamine = D-erythro-1-(imidazol-4-yl)glycerol 3-phosphate + 5-amino-1-(5-phospho-beta-D-ribosyl)imidazole-4-carboxamide + L-glutamate + H(+)</text>
        <dbReference type="Rhea" id="RHEA:24793"/>
        <dbReference type="ChEBI" id="CHEBI:15378"/>
        <dbReference type="ChEBI" id="CHEBI:29985"/>
        <dbReference type="ChEBI" id="CHEBI:58278"/>
        <dbReference type="ChEBI" id="CHEBI:58359"/>
        <dbReference type="ChEBI" id="CHEBI:58475"/>
        <dbReference type="ChEBI" id="CHEBI:58525"/>
        <dbReference type="EC" id="4.3.2.10"/>
    </reaction>
</comment>
<dbReference type="OrthoDB" id="9807137at2"/>
<dbReference type="UniPathway" id="UPA00031">
    <property type="reaction ID" value="UER00010"/>
</dbReference>
<evidence type="ECO:0000259" key="12">
    <source>
        <dbReference type="Pfam" id="PF00117"/>
    </source>
</evidence>
<accession>A0A4R6VG89</accession>
<dbReference type="EC" id="3.5.1.2" evidence="10"/>
<dbReference type="GO" id="GO:0005737">
    <property type="term" value="C:cytoplasm"/>
    <property type="evidence" value="ECO:0007669"/>
    <property type="project" value="UniProtKB-SubCell"/>
</dbReference>
<reference evidence="13 14" key="1">
    <citation type="submission" date="2019-03" db="EMBL/GenBank/DDBJ databases">
        <title>Genomic Encyclopedia of Type Strains, Phase III (KMG-III): the genomes of soil and plant-associated and newly described type strains.</title>
        <authorList>
            <person name="Whitman W."/>
        </authorList>
    </citation>
    <scope>NUCLEOTIDE SEQUENCE [LARGE SCALE GENOMIC DNA]</scope>
    <source>
        <strain evidence="13 14">CGMCC 1.7002</strain>
    </source>
</reference>
<dbReference type="EC" id="4.3.2.10" evidence="10"/>
<gene>
    <name evidence="10" type="primary">hisH</name>
    <name evidence="13" type="ORF">ATL17_2924</name>
</gene>
<sequence length="215" mass="23460">MSEKFVIVDYGAGNLKSAHKAVERAAKSANGSFEVLVSNKVEDVQAADRILLPGVGAFADCRNAVFALDGMVDALDEHANKKAKPFLGICVGMQLLATKGLEKQTSEGLGWIPGTVEFLAPNDETLKVPHMGWNNLNLVRPHPVFDHMAGHPHAYFVHSYHYLTEDPSHVIATFDYGGTHVAAIGRDNIVASQFHPEKSQAVGLTMIENFLNWKI</sequence>
<comment type="subunit">
    <text evidence="2 10">Heterodimer of HisH and HisF.</text>
</comment>
<dbReference type="Pfam" id="PF00117">
    <property type="entry name" value="GATase"/>
    <property type="match status" value="1"/>
</dbReference>
<comment type="caution">
    <text evidence="13">The sequence shown here is derived from an EMBL/GenBank/DDBJ whole genome shotgun (WGS) entry which is preliminary data.</text>
</comment>
<comment type="subcellular location">
    <subcellularLocation>
        <location evidence="10">Cytoplasm</location>
    </subcellularLocation>
</comment>
<dbReference type="GO" id="GO:0004359">
    <property type="term" value="F:glutaminase activity"/>
    <property type="evidence" value="ECO:0007669"/>
    <property type="project" value="UniProtKB-EC"/>
</dbReference>
<dbReference type="GO" id="GO:0000107">
    <property type="term" value="F:imidazoleglycerol-phosphate synthase activity"/>
    <property type="evidence" value="ECO:0007669"/>
    <property type="project" value="UniProtKB-UniRule"/>
</dbReference>
<feature type="active site" evidence="10 11">
    <location>
        <position position="197"/>
    </location>
</feature>
<dbReference type="Gene3D" id="3.40.50.880">
    <property type="match status" value="1"/>
</dbReference>
<comment type="pathway">
    <text evidence="1 10">Amino-acid biosynthesis; L-histidine biosynthesis; L-histidine from 5-phospho-alpha-D-ribose 1-diphosphate: step 5/9.</text>
</comment>
<evidence type="ECO:0000256" key="10">
    <source>
        <dbReference type="HAMAP-Rule" id="MF_00278"/>
    </source>
</evidence>
<dbReference type="CDD" id="cd01748">
    <property type="entry name" value="GATase1_IGP_Synthase"/>
    <property type="match status" value="1"/>
</dbReference>
<dbReference type="PANTHER" id="PTHR42701">
    <property type="entry name" value="IMIDAZOLE GLYCEROL PHOSPHATE SYNTHASE SUBUNIT HISH"/>
    <property type="match status" value="1"/>
</dbReference>
<protein>
    <recommendedName>
        <fullName evidence="10">Imidazole glycerol phosphate synthase subunit HisH</fullName>
        <ecNumber evidence="10">4.3.2.10</ecNumber>
    </recommendedName>
    <alternativeName>
        <fullName evidence="10">IGP synthase glutaminase subunit</fullName>
        <ecNumber evidence="10">3.5.1.2</ecNumber>
    </alternativeName>
    <alternativeName>
        <fullName evidence="10">IGP synthase subunit HisH</fullName>
    </alternativeName>
    <alternativeName>
        <fullName evidence="10">ImGP synthase subunit HisH</fullName>
        <shortName evidence="10">IGPS subunit HisH</shortName>
    </alternativeName>
</protein>
<evidence type="ECO:0000256" key="7">
    <source>
        <dbReference type="ARBA" id="ARBA00023239"/>
    </source>
</evidence>
<dbReference type="InterPro" id="IPR017926">
    <property type="entry name" value="GATASE"/>
</dbReference>